<keyword evidence="2" id="KW-1185">Reference proteome</keyword>
<dbReference type="AlphaFoldDB" id="A0A835CKN0"/>
<comment type="caution">
    <text evidence="1">The sequence shown here is derived from an EMBL/GenBank/DDBJ whole genome shotgun (WGS) entry which is preliminary data.</text>
</comment>
<evidence type="ECO:0000313" key="2">
    <source>
        <dbReference type="Proteomes" id="UP000634136"/>
    </source>
</evidence>
<reference evidence="1" key="1">
    <citation type="submission" date="2020-09" db="EMBL/GenBank/DDBJ databases">
        <title>Genome-Enabled Discovery of Anthraquinone Biosynthesis in Senna tora.</title>
        <authorList>
            <person name="Kang S.-H."/>
            <person name="Pandey R.P."/>
            <person name="Lee C.-M."/>
            <person name="Sim J.-S."/>
            <person name="Jeong J.-T."/>
            <person name="Choi B.-S."/>
            <person name="Jung M."/>
            <person name="Ginzburg D."/>
            <person name="Zhao K."/>
            <person name="Won S.Y."/>
            <person name="Oh T.-J."/>
            <person name="Yu Y."/>
            <person name="Kim N.-H."/>
            <person name="Lee O.R."/>
            <person name="Lee T.-H."/>
            <person name="Bashyal P."/>
            <person name="Kim T.-S."/>
            <person name="Lee W.-H."/>
            <person name="Kawkins C."/>
            <person name="Kim C.-K."/>
            <person name="Kim J.S."/>
            <person name="Ahn B.O."/>
            <person name="Rhee S.Y."/>
            <person name="Sohng J.K."/>
        </authorList>
    </citation>
    <scope>NUCLEOTIDE SEQUENCE</scope>
    <source>
        <tissue evidence="1">Leaf</tissue>
    </source>
</reference>
<proteinExistence type="predicted"/>
<protein>
    <submittedName>
        <fullName evidence="1">Uncharacterized protein</fullName>
    </submittedName>
</protein>
<evidence type="ECO:0000313" key="1">
    <source>
        <dbReference type="EMBL" id="KAF7843615.1"/>
    </source>
</evidence>
<dbReference type="Proteomes" id="UP000634136">
    <property type="component" value="Unassembled WGS sequence"/>
</dbReference>
<dbReference type="EMBL" id="JAAIUW010000001">
    <property type="protein sequence ID" value="KAF7843615.1"/>
    <property type="molecule type" value="Genomic_DNA"/>
</dbReference>
<accession>A0A835CKN0</accession>
<gene>
    <name evidence="1" type="ORF">G2W53_000520</name>
</gene>
<organism evidence="1 2">
    <name type="scientific">Senna tora</name>
    <dbReference type="NCBI Taxonomy" id="362788"/>
    <lineage>
        <taxon>Eukaryota</taxon>
        <taxon>Viridiplantae</taxon>
        <taxon>Streptophyta</taxon>
        <taxon>Embryophyta</taxon>
        <taxon>Tracheophyta</taxon>
        <taxon>Spermatophyta</taxon>
        <taxon>Magnoliopsida</taxon>
        <taxon>eudicotyledons</taxon>
        <taxon>Gunneridae</taxon>
        <taxon>Pentapetalae</taxon>
        <taxon>rosids</taxon>
        <taxon>fabids</taxon>
        <taxon>Fabales</taxon>
        <taxon>Fabaceae</taxon>
        <taxon>Caesalpinioideae</taxon>
        <taxon>Cassia clade</taxon>
        <taxon>Senna</taxon>
    </lineage>
</organism>
<name>A0A835CKN0_9FABA</name>
<sequence>MIWNSQNQYKSSIIECKYHKKGSLEDITGNSSKQRRSRRGKGFRIAEGNINGPSIMKNYTFNAAMEFIKTKEAEKLTVTDEVKDSSEGWMPAAKWITEVARDFRIWHLGLGIQMQNVNWKGHFRDERTHRVNELRRRQWWATKCDDGGCLAEKTSVQQFSREGQKA</sequence>